<evidence type="ECO:0000313" key="1">
    <source>
        <dbReference type="EMBL" id="CAI9923893.1"/>
    </source>
</evidence>
<evidence type="ECO:0000313" key="3">
    <source>
        <dbReference type="Proteomes" id="UP001642409"/>
    </source>
</evidence>
<reference evidence="2 3" key="2">
    <citation type="submission" date="2024-07" db="EMBL/GenBank/DDBJ databases">
        <authorList>
            <person name="Akdeniz Z."/>
        </authorList>
    </citation>
    <scope>NUCLEOTIDE SEQUENCE [LARGE SCALE GENOMIC DNA]</scope>
</reference>
<protein>
    <submittedName>
        <fullName evidence="2">Hypothetical_protein</fullName>
    </submittedName>
</protein>
<proteinExistence type="predicted"/>
<dbReference type="AlphaFoldDB" id="A0AA86TW99"/>
<gene>
    <name evidence="1" type="ORF">HINF_LOCUS11538</name>
    <name evidence="2" type="ORF">HINF_LOCUS79269</name>
</gene>
<comment type="caution">
    <text evidence="1">The sequence shown here is derived from an EMBL/GenBank/DDBJ whole genome shotgun (WGS) entry which is preliminary data.</text>
</comment>
<dbReference type="EMBL" id="CATOUU010000296">
    <property type="protein sequence ID" value="CAI9923893.1"/>
    <property type="molecule type" value="Genomic_DNA"/>
</dbReference>
<sequence>MSASSVLLNVCTASWMSQVSRQGWNSPMTSAMSCSKSIPLFVQRCIFSTNLALKNLVTPSRMRLASSLVLKSPRPYPKRSLQAAKKTSFTTCPEGDMQEGDMQLLTLKASWYVLAAAKQNSSFCSTEYLRLIESGKAIIEHRVSPLKDSGLDFLFVNQIQLFAKRVSNRV</sequence>
<dbReference type="Proteomes" id="UP001642409">
    <property type="component" value="Unassembled WGS sequence"/>
</dbReference>
<evidence type="ECO:0000313" key="2">
    <source>
        <dbReference type="EMBL" id="CAL6116976.1"/>
    </source>
</evidence>
<accession>A0AA86TW99</accession>
<organism evidence="1">
    <name type="scientific">Hexamita inflata</name>
    <dbReference type="NCBI Taxonomy" id="28002"/>
    <lineage>
        <taxon>Eukaryota</taxon>
        <taxon>Metamonada</taxon>
        <taxon>Diplomonadida</taxon>
        <taxon>Hexamitidae</taxon>
        <taxon>Hexamitinae</taxon>
        <taxon>Hexamita</taxon>
    </lineage>
</organism>
<keyword evidence="3" id="KW-1185">Reference proteome</keyword>
<dbReference type="EMBL" id="CAXDID020001138">
    <property type="protein sequence ID" value="CAL6116976.1"/>
    <property type="molecule type" value="Genomic_DNA"/>
</dbReference>
<name>A0AA86TW99_9EUKA</name>
<reference evidence="1" key="1">
    <citation type="submission" date="2023-06" db="EMBL/GenBank/DDBJ databases">
        <authorList>
            <person name="Kurt Z."/>
        </authorList>
    </citation>
    <scope>NUCLEOTIDE SEQUENCE</scope>
</reference>